<dbReference type="InterPro" id="IPR027417">
    <property type="entry name" value="P-loop_NTPase"/>
</dbReference>
<dbReference type="PANTHER" id="PTHR24221">
    <property type="entry name" value="ATP-BINDING CASSETTE SUB-FAMILY B"/>
    <property type="match status" value="1"/>
</dbReference>
<keyword evidence="6 8" id="KW-1133">Transmembrane helix</keyword>
<name>A0A545TJP6_9GAMM</name>
<dbReference type="Gene3D" id="3.40.50.300">
    <property type="entry name" value="P-loop containing nucleotide triphosphate hydrolases"/>
    <property type="match status" value="1"/>
</dbReference>
<evidence type="ECO:0000259" key="9">
    <source>
        <dbReference type="PROSITE" id="PS50893"/>
    </source>
</evidence>
<feature type="transmembrane region" description="Helical" evidence="8">
    <location>
        <begin position="269"/>
        <end position="292"/>
    </location>
</feature>
<keyword evidence="2" id="KW-0813">Transport</keyword>
<evidence type="ECO:0000256" key="6">
    <source>
        <dbReference type="ARBA" id="ARBA00022989"/>
    </source>
</evidence>
<dbReference type="GO" id="GO:0140359">
    <property type="term" value="F:ABC-type transporter activity"/>
    <property type="evidence" value="ECO:0007669"/>
    <property type="project" value="InterPro"/>
</dbReference>
<evidence type="ECO:0000256" key="1">
    <source>
        <dbReference type="ARBA" id="ARBA00004651"/>
    </source>
</evidence>
<dbReference type="GO" id="GO:0016887">
    <property type="term" value="F:ATP hydrolysis activity"/>
    <property type="evidence" value="ECO:0007669"/>
    <property type="project" value="InterPro"/>
</dbReference>
<sequence>MRSSGQQIETRSQINWKVLRQLWPYLTEFKGRIAIALIFLVLAKVSTIIMPFILKMIVDGLSGEASVNAPAFSDTIPIWALTPIALVFAYGLFRFSTVVFGELRDTVFSRVTERTIRRTGLKVFKHLHALDVDFHLERRTGGLARDIDRGTNGISFIMRFMVFNIIPTLIEISLVVGILLTSYGAAFGVVTAGSIVLYIAFSVVVTNWRNKYVRAANEADSTSNTRAIDSLLNYETVKYFTNEDFEAQKYDRDLAQWEQAKQKNRLSLFVLNAGQALIISAAITALLYLAVTEVTQGNITVGDFVLINAFMMQLFMPLNFLGFVYREIRVALVNIEKMFDLLVREPLVVDAPNAGPLISADAEISFENVAFQYAANRQILKEISFTIKPRQMVAVVGSSGAGKSTIVKLLLRFYDPTSGKITIGNQNLTEIAQQSLRAQIGIVPQDTVLFNDSILENVRYGNPEASDEDVLLAIQMAHLDEFIKTLPEGTSTLVGERGLKLSGGEKQRVAIARALLKRPPIMIFDEATSSLDSKSERAILSAIEEIASHYTSLVIAHRLSTVINADKIIVLDAGLVVESGSHEELLARQGLYAELWQAQQKNQIANDSNREIDTETNKT</sequence>
<feature type="domain" description="ABC transmembrane type-1" evidence="10">
    <location>
        <begin position="34"/>
        <end position="328"/>
    </location>
</feature>
<dbReference type="GO" id="GO:0034040">
    <property type="term" value="F:ATPase-coupled lipid transmembrane transporter activity"/>
    <property type="evidence" value="ECO:0007669"/>
    <property type="project" value="TreeGrafter"/>
</dbReference>
<dbReference type="InterPro" id="IPR039421">
    <property type="entry name" value="Type_1_exporter"/>
</dbReference>
<evidence type="ECO:0000256" key="8">
    <source>
        <dbReference type="SAM" id="Phobius"/>
    </source>
</evidence>
<gene>
    <name evidence="11" type="ORF">FLL45_05725</name>
</gene>
<feature type="transmembrane region" description="Helical" evidence="8">
    <location>
        <begin position="156"/>
        <end position="179"/>
    </location>
</feature>
<dbReference type="Pfam" id="PF00664">
    <property type="entry name" value="ABC_membrane"/>
    <property type="match status" value="1"/>
</dbReference>
<dbReference type="OrthoDB" id="9806127at2"/>
<dbReference type="InterPro" id="IPR036640">
    <property type="entry name" value="ABC1_TM_sf"/>
</dbReference>
<dbReference type="InterPro" id="IPR011527">
    <property type="entry name" value="ABC1_TM_dom"/>
</dbReference>
<feature type="domain" description="ABC transporter" evidence="9">
    <location>
        <begin position="364"/>
        <end position="598"/>
    </location>
</feature>
<feature type="transmembrane region" description="Helical" evidence="8">
    <location>
        <begin position="304"/>
        <end position="325"/>
    </location>
</feature>
<evidence type="ECO:0000256" key="5">
    <source>
        <dbReference type="ARBA" id="ARBA00022840"/>
    </source>
</evidence>
<dbReference type="GO" id="GO:0005524">
    <property type="term" value="F:ATP binding"/>
    <property type="evidence" value="ECO:0007669"/>
    <property type="project" value="UniProtKB-KW"/>
</dbReference>
<organism evidence="11 12">
    <name type="scientific">Aliikangiella marina</name>
    <dbReference type="NCBI Taxonomy" id="1712262"/>
    <lineage>
        <taxon>Bacteria</taxon>
        <taxon>Pseudomonadati</taxon>
        <taxon>Pseudomonadota</taxon>
        <taxon>Gammaproteobacteria</taxon>
        <taxon>Oceanospirillales</taxon>
        <taxon>Pleioneaceae</taxon>
        <taxon>Aliikangiella</taxon>
    </lineage>
</organism>
<keyword evidence="7 8" id="KW-0472">Membrane</keyword>
<dbReference type="Pfam" id="PF00005">
    <property type="entry name" value="ABC_tran"/>
    <property type="match status" value="1"/>
</dbReference>
<dbReference type="CDD" id="cd18582">
    <property type="entry name" value="ABC_6TM_ATM1_ABCB7"/>
    <property type="match status" value="1"/>
</dbReference>
<keyword evidence="12" id="KW-1185">Reference proteome</keyword>
<accession>A0A545TJP6</accession>
<dbReference type="PANTHER" id="PTHR24221:SF632">
    <property type="entry name" value="ATP-DEPENDENT LIPID A-CORE FLIPPASE"/>
    <property type="match status" value="1"/>
</dbReference>
<dbReference type="PROSITE" id="PS50929">
    <property type="entry name" value="ABC_TM1F"/>
    <property type="match status" value="1"/>
</dbReference>
<dbReference type="EMBL" id="VIKR01000001">
    <property type="protein sequence ID" value="TQV77442.1"/>
    <property type="molecule type" value="Genomic_DNA"/>
</dbReference>
<dbReference type="InterPro" id="IPR003439">
    <property type="entry name" value="ABC_transporter-like_ATP-bd"/>
</dbReference>
<dbReference type="SUPFAM" id="SSF90123">
    <property type="entry name" value="ABC transporter transmembrane region"/>
    <property type="match status" value="1"/>
</dbReference>
<dbReference type="InterPro" id="IPR003593">
    <property type="entry name" value="AAA+_ATPase"/>
</dbReference>
<protein>
    <submittedName>
        <fullName evidence="11">ABC transporter ATP-binding protein/permease</fullName>
    </submittedName>
</protein>
<feature type="transmembrane region" description="Helical" evidence="8">
    <location>
        <begin position="33"/>
        <end position="58"/>
    </location>
</feature>
<keyword evidence="3 8" id="KW-0812">Transmembrane</keyword>
<evidence type="ECO:0000259" key="10">
    <source>
        <dbReference type="PROSITE" id="PS50929"/>
    </source>
</evidence>
<evidence type="ECO:0000313" key="11">
    <source>
        <dbReference type="EMBL" id="TQV77442.1"/>
    </source>
</evidence>
<dbReference type="AlphaFoldDB" id="A0A545TJP6"/>
<evidence type="ECO:0000256" key="7">
    <source>
        <dbReference type="ARBA" id="ARBA00023136"/>
    </source>
</evidence>
<feature type="transmembrane region" description="Helical" evidence="8">
    <location>
        <begin position="78"/>
        <end position="100"/>
    </location>
</feature>
<dbReference type="Proteomes" id="UP000317839">
    <property type="component" value="Unassembled WGS sequence"/>
</dbReference>
<dbReference type="GO" id="GO:0005886">
    <property type="term" value="C:plasma membrane"/>
    <property type="evidence" value="ECO:0007669"/>
    <property type="project" value="UniProtKB-SubCell"/>
</dbReference>
<dbReference type="FunFam" id="3.40.50.300:FF:000287">
    <property type="entry name" value="Multidrug ABC transporter ATP-binding protein"/>
    <property type="match status" value="1"/>
</dbReference>
<comment type="caution">
    <text evidence="11">The sequence shown here is derived from an EMBL/GenBank/DDBJ whole genome shotgun (WGS) entry which is preliminary data.</text>
</comment>
<keyword evidence="4" id="KW-0547">Nucleotide-binding</keyword>
<evidence type="ECO:0000313" key="12">
    <source>
        <dbReference type="Proteomes" id="UP000317839"/>
    </source>
</evidence>
<proteinExistence type="predicted"/>
<dbReference type="RefSeq" id="WP_142941014.1">
    <property type="nucleotide sequence ID" value="NZ_VIKR01000001.1"/>
</dbReference>
<keyword evidence="5 11" id="KW-0067">ATP-binding</keyword>
<dbReference type="PROSITE" id="PS00211">
    <property type="entry name" value="ABC_TRANSPORTER_1"/>
    <property type="match status" value="1"/>
</dbReference>
<reference evidence="11 12" key="1">
    <citation type="submission" date="2019-06" db="EMBL/GenBank/DDBJ databases">
        <title>Draft genome of Aliikangiella marina GYP-15.</title>
        <authorList>
            <person name="Wang G."/>
        </authorList>
    </citation>
    <scope>NUCLEOTIDE SEQUENCE [LARGE SCALE GENOMIC DNA]</scope>
    <source>
        <strain evidence="11 12">GYP-15</strain>
    </source>
</reference>
<dbReference type="SMART" id="SM00382">
    <property type="entry name" value="AAA"/>
    <property type="match status" value="1"/>
</dbReference>
<evidence type="ECO:0000256" key="2">
    <source>
        <dbReference type="ARBA" id="ARBA00022448"/>
    </source>
</evidence>
<feature type="transmembrane region" description="Helical" evidence="8">
    <location>
        <begin position="185"/>
        <end position="205"/>
    </location>
</feature>
<evidence type="ECO:0000256" key="3">
    <source>
        <dbReference type="ARBA" id="ARBA00022692"/>
    </source>
</evidence>
<dbReference type="PROSITE" id="PS50893">
    <property type="entry name" value="ABC_TRANSPORTER_2"/>
    <property type="match status" value="1"/>
</dbReference>
<dbReference type="Gene3D" id="1.20.1560.10">
    <property type="entry name" value="ABC transporter type 1, transmembrane domain"/>
    <property type="match status" value="1"/>
</dbReference>
<comment type="subcellular location">
    <subcellularLocation>
        <location evidence="1">Cell membrane</location>
        <topology evidence="1">Multi-pass membrane protein</topology>
    </subcellularLocation>
</comment>
<dbReference type="SUPFAM" id="SSF52540">
    <property type="entry name" value="P-loop containing nucleoside triphosphate hydrolases"/>
    <property type="match status" value="1"/>
</dbReference>
<evidence type="ECO:0000256" key="4">
    <source>
        <dbReference type="ARBA" id="ARBA00022741"/>
    </source>
</evidence>
<dbReference type="InterPro" id="IPR017871">
    <property type="entry name" value="ABC_transporter-like_CS"/>
</dbReference>